<name>A0A1I2X447_9EURY</name>
<dbReference type="AlphaFoldDB" id="A0A1I2X447"/>
<protein>
    <submittedName>
        <fullName evidence="1">Uncharacterized protein</fullName>
    </submittedName>
</protein>
<dbReference type="Proteomes" id="UP000198876">
    <property type="component" value="Unassembled WGS sequence"/>
</dbReference>
<organism evidence="1 2">
    <name type="scientific">Halopelagius inordinatus</name>
    <dbReference type="NCBI Taxonomy" id="553467"/>
    <lineage>
        <taxon>Archaea</taxon>
        <taxon>Methanobacteriati</taxon>
        <taxon>Methanobacteriota</taxon>
        <taxon>Stenosarchaea group</taxon>
        <taxon>Halobacteria</taxon>
        <taxon>Halobacteriales</taxon>
        <taxon>Haloferacaceae</taxon>
    </lineage>
</organism>
<dbReference type="RefSeq" id="WP_092894115.1">
    <property type="nucleotide sequence ID" value="NZ_FOOQ01000013.1"/>
</dbReference>
<proteinExistence type="predicted"/>
<keyword evidence="2" id="KW-1185">Reference proteome</keyword>
<evidence type="ECO:0000313" key="2">
    <source>
        <dbReference type="Proteomes" id="UP000198876"/>
    </source>
</evidence>
<evidence type="ECO:0000313" key="1">
    <source>
        <dbReference type="EMBL" id="SFH07797.1"/>
    </source>
</evidence>
<sequence length="86" mass="9462">MGIRVPPHYETAVEQIANELDYRAGPHKSVSKSEVARRALRLYFAALDQAGYLPPETRDLLDDDLHANGGGDLSLDVKLEIEGDEA</sequence>
<gene>
    <name evidence="1" type="ORF">SAMN04488063_0112</name>
</gene>
<reference evidence="2" key="1">
    <citation type="submission" date="2016-10" db="EMBL/GenBank/DDBJ databases">
        <authorList>
            <person name="Varghese N."/>
            <person name="Submissions S."/>
        </authorList>
    </citation>
    <scope>NUCLEOTIDE SEQUENCE [LARGE SCALE GENOMIC DNA]</scope>
    <source>
        <strain evidence="2">CGMCC 1.7739</strain>
    </source>
</reference>
<dbReference type="EMBL" id="FOOQ01000013">
    <property type="protein sequence ID" value="SFH07797.1"/>
    <property type="molecule type" value="Genomic_DNA"/>
</dbReference>
<accession>A0A1I2X447</accession>
<dbReference type="STRING" id="553467.SAMN04488063_0112"/>